<organism evidence="2 3">
    <name type="scientific">Chiloscyllium punctatum</name>
    <name type="common">Brownbanded bambooshark</name>
    <name type="synonym">Hemiscyllium punctatum</name>
    <dbReference type="NCBI Taxonomy" id="137246"/>
    <lineage>
        <taxon>Eukaryota</taxon>
        <taxon>Metazoa</taxon>
        <taxon>Chordata</taxon>
        <taxon>Craniata</taxon>
        <taxon>Vertebrata</taxon>
        <taxon>Chondrichthyes</taxon>
        <taxon>Elasmobranchii</taxon>
        <taxon>Galeomorphii</taxon>
        <taxon>Galeoidea</taxon>
        <taxon>Orectolobiformes</taxon>
        <taxon>Hemiscylliidae</taxon>
        <taxon>Chiloscyllium</taxon>
    </lineage>
</organism>
<evidence type="ECO:0000313" key="2">
    <source>
        <dbReference type="EMBL" id="GCC46078.1"/>
    </source>
</evidence>
<dbReference type="EMBL" id="BEZZ01174683">
    <property type="protein sequence ID" value="GCC46078.1"/>
    <property type="molecule type" value="Genomic_DNA"/>
</dbReference>
<comment type="caution">
    <text evidence="2">The sequence shown here is derived from an EMBL/GenBank/DDBJ whole genome shotgun (WGS) entry which is preliminary data.</text>
</comment>
<dbReference type="Proteomes" id="UP000287033">
    <property type="component" value="Unassembled WGS sequence"/>
</dbReference>
<dbReference type="AlphaFoldDB" id="A0A401TTY2"/>
<keyword evidence="3" id="KW-1185">Reference proteome</keyword>
<proteinExistence type="predicted"/>
<feature type="non-terminal residue" evidence="2">
    <location>
        <position position="228"/>
    </location>
</feature>
<feature type="compositionally biased region" description="Basic and acidic residues" evidence="1">
    <location>
        <begin position="51"/>
        <end position="62"/>
    </location>
</feature>
<evidence type="ECO:0000313" key="3">
    <source>
        <dbReference type="Proteomes" id="UP000287033"/>
    </source>
</evidence>
<name>A0A401TTY2_CHIPU</name>
<feature type="region of interest" description="Disordered" evidence="1">
    <location>
        <begin position="33"/>
        <end position="228"/>
    </location>
</feature>
<protein>
    <submittedName>
        <fullName evidence="2">Uncharacterized protein</fullName>
    </submittedName>
</protein>
<gene>
    <name evidence="2" type="ORF">chiPu_0030102</name>
</gene>
<reference evidence="2 3" key="1">
    <citation type="journal article" date="2018" name="Nat. Ecol. Evol.">
        <title>Shark genomes provide insights into elasmobranch evolution and the origin of vertebrates.</title>
        <authorList>
            <person name="Hara Y"/>
            <person name="Yamaguchi K"/>
            <person name="Onimaru K"/>
            <person name="Kadota M"/>
            <person name="Koyanagi M"/>
            <person name="Keeley SD"/>
            <person name="Tatsumi K"/>
            <person name="Tanaka K"/>
            <person name="Motone F"/>
            <person name="Kageyama Y"/>
            <person name="Nozu R"/>
            <person name="Adachi N"/>
            <person name="Nishimura O"/>
            <person name="Nakagawa R"/>
            <person name="Tanegashima C"/>
            <person name="Kiyatake I"/>
            <person name="Matsumoto R"/>
            <person name="Murakumo K"/>
            <person name="Nishida K"/>
            <person name="Terakita A"/>
            <person name="Kuratani S"/>
            <person name="Sato K"/>
            <person name="Hyodo S Kuraku.S."/>
        </authorList>
    </citation>
    <scope>NUCLEOTIDE SEQUENCE [LARGE SCALE GENOMIC DNA]</scope>
</reference>
<feature type="compositionally biased region" description="Basic and acidic residues" evidence="1">
    <location>
        <begin position="119"/>
        <end position="143"/>
    </location>
</feature>
<evidence type="ECO:0000256" key="1">
    <source>
        <dbReference type="SAM" id="MobiDB-lite"/>
    </source>
</evidence>
<sequence>MQRGEGSPDQDRDQQREHDHVFQRAALERREAFEYADPHRTDRGAGIAGHAADDGADERLEADQEAGIVEHGIDRRDQDPGYAGHQRAQQIGDGAGPRRPDPHQTRAGAVHRGGAQRFADQREVEEQIEQAAEHQRGDHDQHGLARNQDAGELGGERRQRLGPDAFRAEEQQAETNQREMQRHGDRQQQQHRAVGDRAEHDPVEERGDRRDQHQREYQPDGERRVHAH</sequence>
<feature type="compositionally biased region" description="Basic and acidic residues" evidence="1">
    <location>
        <begin position="33"/>
        <end position="43"/>
    </location>
</feature>
<feature type="compositionally biased region" description="Basic and acidic residues" evidence="1">
    <location>
        <begin position="154"/>
        <end position="228"/>
    </location>
</feature>
<accession>A0A401TTY2</accession>
<feature type="compositionally biased region" description="Basic and acidic residues" evidence="1">
    <location>
        <begin position="9"/>
        <end position="21"/>
    </location>
</feature>
<feature type="region of interest" description="Disordered" evidence="1">
    <location>
        <begin position="1"/>
        <end position="21"/>
    </location>
</feature>